<evidence type="ECO:0008006" key="4">
    <source>
        <dbReference type="Google" id="ProtNLM"/>
    </source>
</evidence>
<comment type="caution">
    <text evidence="2">The sequence shown here is derived from an EMBL/GenBank/DDBJ whole genome shotgun (WGS) entry which is preliminary data.</text>
</comment>
<evidence type="ECO:0000256" key="1">
    <source>
        <dbReference type="SAM" id="MobiDB-lite"/>
    </source>
</evidence>
<evidence type="ECO:0000313" key="3">
    <source>
        <dbReference type="Proteomes" id="UP001057702"/>
    </source>
</evidence>
<dbReference type="RefSeq" id="WP_255919535.1">
    <property type="nucleotide sequence ID" value="NZ_JANFNG010000004.1"/>
</dbReference>
<organism evidence="2 3">
    <name type="scientific">Streptomyces humicola</name>
    <dbReference type="NCBI Taxonomy" id="2953240"/>
    <lineage>
        <taxon>Bacteria</taxon>
        <taxon>Bacillati</taxon>
        <taxon>Actinomycetota</taxon>
        <taxon>Actinomycetes</taxon>
        <taxon>Kitasatosporales</taxon>
        <taxon>Streptomycetaceae</taxon>
        <taxon>Streptomyces</taxon>
    </lineage>
</organism>
<reference evidence="2" key="1">
    <citation type="submission" date="2022-06" db="EMBL/GenBank/DDBJ databases">
        <title>Draft genome sequence of Streptomyces sp. RB6PN25 isolated from peat swamp forest in Thailand.</title>
        <authorList>
            <person name="Duangmal K."/>
            <person name="Klaysubun C."/>
        </authorList>
    </citation>
    <scope>NUCLEOTIDE SEQUENCE</scope>
    <source>
        <strain evidence="2">RB6PN25</strain>
    </source>
</reference>
<name>A0ABT1PSH3_9ACTN</name>
<evidence type="ECO:0000313" key="2">
    <source>
        <dbReference type="EMBL" id="MCQ4080631.1"/>
    </source>
</evidence>
<feature type="region of interest" description="Disordered" evidence="1">
    <location>
        <begin position="1"/>
        <end position="35"/>
    </location>
</feature>
<accession>A0ABT1PSH3</accession>
<proteinExistence type="predicted"/>
<keyword evidence="3" id="KW-1185">Reference proteome</keyword>
<dbReference type="EMBL" id="JANFNG010000004">
    <property type="protein sequence ID" value="MCQ4080631.1"/>
    <property type="molecule type" value="Genomic_DNA"/>
</dbReference>
<sequence length="93" mass="10366">MGTTTAAGERRTGESDEERGFNRAEHLQQIPDGTAIQEDIYQGRNDAESTNTQLDASLWNRRMIAFGAEAQRLVMLGFALSQNATSARIHEQR</sequence>
<feature type="compositionally biased region" description="Basic and acidic residues" evidence="1">
    <location>
        <begin position="8"/>
        <end position="26"/>
    </location>
</feature>
<gene>
    <name evidence="2" type="ORF">NGB36_08450</name>
</gene>
<dbReference type="Proteomes" id="UP001057702">
    <property type="component" value="Unassembled WGS sequence"/>
</dbReference>
<protein>
    <recommendedName>
        <fullName evidence="4">Tn3 transposase DDE domain-containing protein</fullName>
    </recommendedName>
</protein>